<dbReference type="AlphaFoldDB" id="A0A9P6BA03"/>
<organism evidence="1 2">
    <name type="scientific">Hydnum rufescens UP504</name>
    <dbReference type="NCBI Taxonomy" id="1448309"/>
    <lineage>
        <taxon>Eukaryota</taxon>
        <taxon>Fungi</taxon>
        <taxon>Dikarya</taxon>
        <taxon>Basidiomycota</taxon>
        <taxon>Agaricomycotina</taxon>
        <taxon>Agaricomycetes</taxon>
        <taxon>Cantharellales</taxon>
        <taxon>Hydnaceae</taxon>
        <taxon>Hydnum</taxon>
    </lineage>
</organism>
<proteinExistence type="predicted"/>
<comment type="caution">
    <text evidence="1">The sequence shown here is derived from an EMBL/GenBank/DDBJ whole genome shotgun (WGS) entry which is preliminary data.</text>
</comment>
<gene>
    <name evidence="1" type="ORF">BS47DRAFT_1288797</name>
</gene>
<dbReference type="OrthoDB" id="2554322at2759"/>
<dbReference type="EMBL" id="MU128920">
    <property type="protein sequence ID" value="KAF9519001.1"/>
    <property type="molecule type" value="Genomic_DNA"/>
</dbReference>
<keyword evidence="2" id="KW-1185">Reference proteome</keyword>
<feature type="non-terminal residue" evidence="1">
    <location>
        <position position="1"/>
    </location>
</feature>
<reference evidence="1" key="1">
    <citation type="journal article" date="2020" name="Nat. Commun.">
        <title>Large-scale genome sequencing of mycorrhizal fungi provides insights into the early evolution of symbiotic traits.</title>
        <authorList>
            <person name="Miyauchi S."/>
            <person name="Kiss E."/>
            <person name="Kuo A."/>
            <person name="Drula E."/>
            <person name="Kohler A."/>
            <person name="Sanchez-Garcia M."/>
            <person name="Morin E."/>
            <person name="Andreopoulos B."/>
            <person name="Barry K.W."/>
            <person name="Bonito G."/>
            <person name="Buee M."/>
            <person name="Carver A."/>
            <person name="Chen C."/>
            <person name="Cichocki N."/>
            <person name="Clum A."/>
            <person name="Culley D."/>
            <person name="Crous P.W."/>
            <person name="Fauchery L."/>
            <person name="Girlanda M."/>
            <person name="Hayes R.D."/>
            <person name="Keri Z."/>
            <person name="LaButti K."/>
            <person name="Lipzen A."/>
            <person name="Lombard V."/>
            <person name="Magnuson J."/>
            <person name="Maillard F."/>
            <person name="Murat C."/>
            <person name="Nolan M."/>
            <person name="Ohm R.A."/>
            <person name="Pangilinan J."/>
            <person name="Pereira M.F."/>
            <person name="Perotto S."/>
            <person name="Peter M."/>
            <person name="Pfister S."/>
            <person name="Riley R."/>
            <person name="Sitrit Y."/>
            <person name="Stielow J.B."/>
            <person name="Szollosi G."/>
            <person name="Zifcakova L."/>
            <person name="Stursova M."/>
            <person name="Spatafora J.W."/>
            <person name="Tedersoo L."/>
            <person name="Vaario L.M."/>
            <person name="Yamada A."/>
            <person name="Yan M."/>
            <person name="Wang P."/>
            <person name="Xu J."/>
            <person name="Bruns T."/>
            <person name="Baldrian P."/>
            <person name="Vilgalys R."/>
            <person name="Dunand C."/>
            <person name="Henrissat B."/>
            <person name="Grigoriev I.V."/>
            <person name="Hibbett D."/>
            <person name="Nagy L.G."/>
            <person name="Martin F.M."/>
        </authorList>
    </citation>
    <scope>NUCLEOTIDE SEQUENCE</scope>
    <source>
        <strain evidence="1">UP504</strain>
    </source>
</reference>
<accession>A0A9P6BA03</accession>
<protein>
    <submittedName>
        <fullName evidence="1">Uncharacterized protein</fullName>
    </submittedName>
</protein>
<name>A0A9P6BA03_9AGAM</name>
<evidence type="ECO:0000313" key="1">
    <source>
        <dbReference type="EMBL" id="KAF9519001.1"/>
    </source>
</evidence>
<evidence type="ECO:0000313" key="2">
    <source>
        <dbReference type="Proteomes" id="UP000886523"/>
    </source>
</evidence>
<dbReference type="Proteomes" id="UP000886523">
    <property type="component" value="Unassembled WGS sequence"/>
</dbReference>
<sequence>SASSNFDRNAPSLLSTSFSTGHLRRSSLGDLKIPPRISMAQTGLKNNLGMVREFANKVEGKWFRAV</sequence>